<dbReference type="AlphaFoldDB" id="A0A0B0M8K4"/>
<protein>
    <recommendedName>
        <fullName evidence="3">RNase H type-1 domain-containing protein</fullName>
    </recommendedName>
</protein>
<sequence>MLLMPLWLKRGFDGLSETSCGGILETQIDKVTYRFVPRMANEVAHMLTLEGRRSQCFGVWVDGVPDAVEARAMKDVLDWN</sequence>
<reference evidence="2" key="1">
    <citation type="submission" date="2014-09" db="EMBL/GenBank/DDBJ databases">
        <authorList>
            <person name="Mudge J."/>
            <person name="Ramaraj T."/>
            <person name="Lindquist I.E."/>
            <person name="Bharti A.K."/>
            <person name="Sundararajan A."/>
            <person name="Cameron C.T."/>
            <person name="Woodward J.E."/>
            <person name="May G.D."/>
            <person name="Brubaker C."/>
            <person name="Broadhvest J."/>
            <person name="Wilkins T.A."/>
        </authorList>
    </citation>
    <scope>NUCLEOTIDE SEQUENCE</scope>
    <source>
        <strain evidence="2">cv. AKA8401</strain>
    </source>
</reference>
<evidence type="ECO:0000313" key="1">
    <source>
        <dbReference type="EMBL" id="KHF98417.1"/>
    </source>
</evidence>
<dbReference type="Proteomes" id="UP000032142">
    <property type="component" value="Unassembled WGS sequence"/>
</dbReference>
<evidence type="ECO:0000313" key="2">
    <source>
        <dbReference type="Proteomes" id="UP000032142"/>
    </source>
</evidence>
<keyword evidence="2" id="KW-1185">Reference proteome</keyword>
<proteinExistence type="predicted"/>
<evidence type="ECO:0008006" key="3">
    <source>
        <dbReference type="Google" id="ProtNLM"/>
    </source>
</evidence>
<accession>A0A0B0M8K4</accession>
<dbReference type="EMBL" id="JRRC01039054">
    <property type="protein sequence ID" value="KHF98417.1"/>
    <property type="molecule type" value="Genomic_DNA"/>
</dbReference>
<organism evidence="1 2">
    <name type="scientific">Gossypium arboreum</name>
    <name type="common">Tree cotton</name>
    <name type="synonym">Gossypium nanking</name>
    <dbReference type="NCBI Taxonomy" id="29729"/>
    <lineage>
        <taxon>Eukaryota</taxon>
        <taxon>Viridiplantae</taxon>
        <taxon>Streptophyta</taxon>
        <taxon>Embryophyta</taxon>
        <taxon>Tracheophyta</taxon>
        <taxon>Spermatophyta</taxon>
        <taxon>Magnoliopsida</taxon>
        <taxon>eudicotyledons</taxon>
        <taxon>Gunneridae</taxon>
        <taxon>Pentapetalae</taxon>
        <taxon>rosids</taxon>
        <taxon>malvids</taxon>
        <taxon>Malvales</taxon>
        <taxon>Malvaceae</taxon>
        <taxon>Malvoideae</taxon>
        <taxon>Gossypium</taxon>
    </lineage>
</organism>
<name>A0A0B0M8K4_GOSAR</name>
<gene>
    <name evidence="1" type="ORF">F383_13017</name>
</gene>
<comment type="caution">
    <text evidence="1">The sequence shown here is derived from an EMBL/GenBank/DDBJ whole genome shotgun (WGS) entry which is preliminary data.</text>
</comment>